<feature type="chain" id="PRO_5045397811" evidence="1">
    <location>
        <begin position="25"/>
        <end position="112"/>
    </location>
</feature>
<protein>
    <submittedName>
        <fullName evidence="2">Uncharacterized protein</fullName>
    </submittedName>
</protein>
<reference evidence="2 3" key="1">
    <citation type="submission" date="2024-04" db="EMBL/GenBank/DDBJ databases">
        <title>Phyllosticta paracitricarpa is synonymous to the EU quarantine fungus P. citricarpa based on phylogenomic analyses.</title>
        <authorList>
            <consortium name="Lawrence Berkeley National Laboratory"/>
            <person name="Van ingen-buijs V.A."/>
            <person name="Van westerhoven A.C."/>
            <person name="Haridas S."/>
            <person name="Skiadas P."/>
            <person name="Martin F."/>
            <person name="Groenewald J.Z."/>
            <person name="Crous P.W."/>
            <person name="Seidl M.F."/>
        </authorList>
    </citation>
    <scope>NUCLEOTIDE SEQUENCE [LARGE SCALE GENOMIC DNA]</scope>
    <source>
        <strain evidence="2 3">CPC 17464</strain>
    </source>
</reference>
<proteinExistence type="predicted"/>
<gene>
    <name evidence="2" type="ORF">J3D65DRAFT_365317</name>
</gene>
<feature type="signal peptide" evidence="1">
    <location>
        <begin position="1"/>
        <end position="24"/>
    </location>
</feature>
<dbReference type="EMBL" id="JBBPEH010000006">
    <property type="protein sequence ID" value="KAK7537097.1"/>
    <property type="molecule type" value="Genomic_DNA"/>
</dbReference>
<evidence type="ECO:0000313" key="2">
    <source>
        <dbReference type="EMBL" id="KAK7537097.1"/>
    </source>
</evidence>
<dbReference type="RefSeq" id="XP_066655248.1">
    <property type="nucleotide sequence ID" value="XM_066795677.1"/>
</dbReference>
<evidence type="ECO:0000256" key="1">
    <source>
        <dbReference type="SAM" id="SignalP"/>
    </source>
</evidence>
<sequence length="112" mass="12167">MATAGFSLCQWCLCGLATFKGWLAFVDALQRARSHPLTMAGAARRMAAAIACKTPKGARSAWESYCPVLAFEKDALLKSVEDQSTTVCILRRHISSPDQRSTGHSQAFDTLC</sequence>
<keyword evidence="3" id="KW-1185">Reference proteome</keyword>
<organism evidence="2 3">
    <name type="scientific">Phyllosticta citribraziliensis</name>
    <dbReference type="NCBI Taxonomy" id="989973"/>
    <lineage>
        <taxon>Eukaryota</taxon>
        <taxon>Fungi</taxon>
        <taxon>Dikarya</taxon>
        <taxon>Ascomycota</taxon>
        <taxon>Pezizomycotina</taxon>
        <taxon>Dothideomycetes</taxon>
        <taxon>Dothideomycetes incertae sedis</taxon>
        <taxon>Botryosphaeriales</taxon>
        <taxon>Phyllostictaceae</taxon>
        <taxon>Phyllosticta</taxon>
    </lineage>
</organism>
<comment type="caution">
    <text evidence="2">The sequence shown here is derived from an EMBL/GenBank/DDBJ whole genome shotgun (WGS) entry which is preliminary data.</text>
</comment>
<dbReference type="GeneID" id="92028583"/>
<evidence type="ECO:0000313" key="3">
    <source>
        <dbReference type="Proteomes" id="UP001360953"/>
    </source>
</evidence>
<keyword evidence="1" id="KW-0732">Signal</keyword>
<dbReference type="Proteomes" id="UP001360953">
    <property type="component" value="Unassembled WGS sequence"/>
</dbReference>
<accession>A0ABR1LPJ1</accession>
<name>A0ABR1LPJ1_9PEZI</name>